<dbReference type="AlphaFoldDB" id="A0A183UAT0"/>
<evidence type="ECO:0000313" key="3">
    <source>
        <dbReference type="WBParaSite" id="TCNE_0000560001-mRNA-1"/>
    </source>
</evidence>
<proteinExistence type="predicted"/>
<sequence length="70" mass="8405">MLGVSVRDHMENETLRQMSRVADVVGITRRSKIRWAGYVARLADKRWTSRIAEWYPLDRKRPLGRPPRRW</sequence>
<reference evidence="1 2" key="2">
    <citation type="submission" date="2018-11" db="EMBL/GenBank/DDBJ databases">
        <authorList>
            <consortium name="Pathogen Informatics"/>
        </authorList>
    </citation>
    <scope>NUCLEOTIDE SEQUENCE [LARGE SCALE GENOMIC DNA]</scope>
</reference>
<organism evidence="2 3">
    <name type="scientific">Toxocara canis</name>
    <name type="common">Canine roundworm</name>
    <dbReference type="NCBI Taxonomy" id="6265"/>
    <lineage>
        <taxon>Eukaryota</taxon>
        <taxon>Metazoa</taxon>
        <taxon>Ecdysozoa</taxon>
        <taxon>Nematoda</taxon>
        <taxon>Chromadorea</taxon>
        <taxon>Rhabditida</taxon>
        <taxon>Spirurina</taxon>
        <taxon>Ascaridomorpha</taxon>
        <taxon>Ascaridoidea</taxon>
        <taxon>Toxocaridae</taxon>
        <taxon>Toxocara</taxon>
    </lineage>
</organism>
<name>A0A183UAT0_TOXCA</name>
<accession>A0A183UAT0</accession>
<dbReference type="EMBL" id="UYWY01019372">
    <property type="protein sequence ID" value="VDM36776.1"/>
    <property type="molecule type" value="Genomic_DNA"/>
</dbReference>
<evidence type="ECO:0000313" key="2">
    <source>
        <dbReference type="Proteomes" id="UP000050794"/>
    </source>
</evidence>
<keyword evidence="2" id="KW-1185">Reference proteome</keyword>
<evidence type="ECO:0000313" key="1">
    <source>
        <dbReference type="EMBL" id="VDM36776.1"/>
    </source>
</evidence>
<gene>
    <name evidence="1" type="ORF">TCNE_LOCUS5600</name>
</gene>
<dbReference type="Proteomes" id="UP000050794">
    <property type="component" value="Unassembled WGS sequence"/>
</dbReference>
<reference evidence="3" key="1">
    <citation type="submission" date="2016-06" db="UniProtKB">
        <authorList>
            <consortium name="WormBaseParasite"/>
        </authorList>
    </citation>
    <scope>IDENTIFICATION</scope>
</reference>
<dbReference type="WBParaSite" id="TCNE_0000560001-mRNA-1">
    <property type="protein sequence ID" value="TCNE_0000560001-mRNA-1"/>
    <property type="gene ID" value="TCNE_0000560001"/>
</dbReference>
<protein>
    <submittedName>
        <fullName evidence="3">Transposase</fullName>
    </submittedName>
</protein>